<dbReference type="AlphaFoldDB" id="A0A8B8DY14"/>
<evidence type="ECO:0000313" key="4">
    <source>
        <dbReference type="RefSeq" id="XP_022331876.1"/>
    </source>
</evidence>
<dbReference type="OrthoDB" id="6138559at2759"/>
<dbReference type="KEGG" id="cvn:111129705"/>
<reference evidence="4" key="1">
    <citation type="submission" date="2025-08" db="UniProtKB">
        <authorList>
            <consortium name="RefSeq"/>
        </authorList>
    </citation>
    <scope>IDENTIFICATION</scope>
    <source>
        <tissue evidence="4">Whole sample</tissue>
    </source>
</reference>
<evidence type="ECO:0000259" key="1">
    <source>
        <dbReference type="Pfam" id="PF05699"/>
    </source>
</evidence>
<feature type="domain" description="HAT C-terminal dimerisation" evidence="1">
    <location>
        <begin position="639"/>
        <end position="690"/>
    </location>
</feature>
<dbReference type="PANTHER" id="PTHR46880:SF5">
    <property type="entry name" value="DUF4371 DOMAIN-CONTAINING PROTEIN"/>
    <property type="match status" value="1"/>
</dbReference>
<dbReference type="GeneID" id="111129705"/>
<protein>
    <submittedName>
        <fullName evidence="4">Zinc finger protein 862-like</fullName>
    </submittedName>
</protein>
<dbReference type="Proteomes" id="UP000694844">
    <property type="component" value="Chromosome 4"/>
</dbReference>
<sequence>MEKYITITKRKRAIDDNNNESSDAQRNETAEVAETVSKKNMKYDKTKRTRQYLPQWENTWPWLYFDQEKCVMYCKHCKKFPDIAQPNGHGKNNFLEGCSHFRVESMKSHEKSEQHLNCTVYYIRHCSENPHGNVPSCSTEIIGPRPIVNSLLKLNDKQQEKLKNLFTIAYKIAKHGKPFTDFELDCVLATKLGVDLGENYVNRFKCVDFISSIYGAFKRELIKDIFQSPYVSVLADGSTDVSTKEQENICVRYIQPSGHPSTILASIEELEHSHADGVMKGIFDALATVGLTRESLKPDHPGPTIVCCNFDGANVMQGKKNGVSGKLLREYPHLIPVWCIAHKLQLAIMDAIKNVQVVNTLETTVKGIYKYYHCSPKRRREIKAVAEIIDVDLANIPDVKEVRWLASQSRALNALKSNLKVIVMHMDEAASRTDLYAGVAKNYLSNLKNANMLKTMFLLLDILCILAELSKFFQTENLLVIEVMPEVEATILKLLALKFHPGPNMSEFLEWYKPQEKVFRDIKLTGICNPVDFSADVTTSSMISSVVDYLEKRFAVFNESPLKDFTVLDFMKWPINREDLSTYGVEHINSLINHFETLFSVEEKDKILNEFPSFKTIMNSLKTLGLYEAYCHIVANSPSRIETIIKLVKIMLSISVSTAQCERVFSEMKVLKGRLRSKLTQSNLQAQLFIMIEGPSLQDFSPEKALSHWLNGHKRHIGGHTMKADSLLNEAAAKKTD</sequence>
<gene>
    <name evidence="4" type="primary">LOC111129705</name>
</gene>
<dbReference type="InterPro" id="IPR008906">
    <property type="entry name" value="HATC_C_dom"/>
</dbReference>
<dbReference type="RefSeq" id="XP_022331876.1">
    <property type="nucleotide sequence ID" value="XM_022476168.1"/>
</dbReference>
<feature type="domain" description="C17orf113 probable zinc finger" evidence="2">
    <location>
        <begin position="61"/>
        <end position="117"/>
    </location>
</feature>
<dbReference type="PANTHER" id="PTHR46880">
    <property type="entry name" value="RAS-ASSOCIATING DOMAIN-CONTAINING PROTEIN"/>
    <property type="match status" value="1"/>
</dbReference>
<dbReference type="InterPro" id="IPR057456">
    <property type="entry name" value="Znf_C17orf113"/>
</dbReference>
<dbReference type="Pfam" id="PF25431">
    <property type="entry name" value="zf-C17orf113"/>
    <property type="match status" value="1"/>
</dbReference>
<name>A0A8B8DY14_CRAVI</name>
<evidence type="ECO:0000313" key="3">
    <source>
        <dbReference type="Proteomes" id="UP000694844"/>
    </source>
</evidence>
<accession>A0A8B8DY14</accession>
<dbReference type="Pfam" id="PF05699">
    <property type="entry name" value="Dimer_Tnp_hAT"/>
    <property type="match status" value="1"/>
</dbReference>
<proteinExistence type="predicted"/>
<evidence type="ECO:0000259" key="2">
    <source>
        <dbReference type="Pfam" id="PF25431"/>
    </source>
</evidence>
<organism evidence="3 4">
    <name type="scientific">Crassostrea virginica</name>
    <name type="common">Eastern oyster</name>
    <dbReference type="NCBI Taxonomy" id="6565"/>
    <lineage>
        <taxon>Eukaryota</taxon>
        <taxon>Metazoa</taxon>
        <taxon>Spiralia</taxon>
        <taxon>Lophotrochozoa</taxon>
        <taxon>Mollusca</taxon>
        <taxon>Bivalvia</taxon>
        <taxon>Autobranchia</taxon>
        <taxon>Pteriomorphia</taxon>
        <taxon>Ostreida</taxon>
        <taxon>Ostreoidea</taxon>
        <taxon>Ostreidae</taxon>
        <taxon>Crassostrea</taxon>
    </lineage>
</organism>
<keyword evidence="3" id="KW-1185">Reference proteome</keyword>
<dbReference type="GO" id="GO:0046983">
    <property type="term" value="F:protein dimerization activity"/>
    <property type="evidence" value="ECO:0007669"/>
    <property type="project" value="InterPro"/>
</dbReference>
<dbReference type="InterPro" id="IPR012337">
    <property type="entry name" value="RNaseH-like_sf"/>
</dbReference>
<dbReference type="SUPFAM" id="SSF53098">
    <property type="entry name" value="Ribonuclease H-like"/>
    <property type="match status" value="1"/>
</dbReference>